<feature type="domain" description="BFD-like [2Fe-2S]-binding" evidence="1">
    <location>
        <begin position="89"/>
        <end position="120"/>
    </location>
</feature>
<protein>
    <recommendedName>
        <fullName evidence="4">RNA polymerase alpha subunit C-terminal domain-containing protein</fullName>
    </recommendedName>
</protein>
<accession>A0A645AKC2</accession>
<dbReference type="Gene3D" id="1.10.150.20">
    <property type="entry name" value="5' to 3' exonuclease, C-terminal subdomain"/>
    <property type="match status" value="1"/>
</dbReference>
<evidence type="ECO:0000259" key="2">
    <source>
        <dbReference type="Pfam" id="PF18423"/>
    </source>
</evidence>
<evidence type="ECO:0000259" key="1">
    <source>
        <dbReference type="Pfam" id="PF04324"/>
    </source>
</evidence>
<sequence length="190" mass="21331">MMIESGVPLNKHNTCPICGNGGVAVKKIIVDHLVVDEFKKSVSEEGYRICMNEGCDIVYYNNNKGIRFTQDQVCVPIWFKKDAAPMYACYCSKVTEKQVMDAVDIQGAKTVEEVMRFTSIERKEATMLPELKMIKIGAPALRALEEVGIHTLLQLCEYSEKEILDLHGVGPKAVRVLKELLDKEGLSFKM</sequence>
<proteinExistence type="predicted"/>
<dbReference type="InterPro" id="IPR041854">
    <property type="entry name" value="BFD-like_2Fe2S-bd_dom_sf"/>
</dbReference>
<dbReference type="Pfam" id="PF04324">
    <property type="entry name" value="Fer2_BFD"/>
    <property type="match status" value="1"/>
</dbReference>
<evidence type="ECO:0008006" key="4">
    <source>
        <dbReference type="Google" id="ProtNLM"/>
    </source>
</evidence>
<reference evidence="3" key="1">
    <citation type="submission" date="2019-08" db="EMBL/GenBank/DDBJ databases">
        <authorList>
            <person name="Kucharzyk K."/>
            <person name="Murdoch R.W."/>
            <person name="Higgins S."/>
            <person name="Loffler F."/>
        </authorList>
    </citation>
    <scope>NUCLEOTIDE SEQUENCE</scope>
</reference>
<dbReference type="SUPFAM" id="SSF47789">
    <property type="entry name" value="C-terminal domain of RNA polymerase alpha subunit"/>
    <property type="match status" value="1"/>
</dbReference>
<dbReference type="Pfam" id="PF18423">
    <property type="entry name" value="zf_CopZ"/>
    <property type="match status" value="1"/>
</dbReference>
<organism evidence="3">
    <name type="scientific">bioreactor metagenome</name>
    <dbReference type="NCBI Taxonomy" id="1076179"/>
    <lineage>
        <taxon>unclassified sequences</taxon>
        <taxon>metagenomes</taxon>
        <taxon>ecological metagenomes</taxon>
    </lineage>
</organism>
<dbReference type="Gene3D" id="2.20.25.270">
    <property type="match status" value="1"/>
</dbReference>
<feature type="domain" description="CopZ zinc binding" evidence="2">
    <location>
        <begin position="13"/>
        <end position="73"/>
    </location>
</feature>
<name>A0A645AKC2_9ZZZZ</name>
<dbReference type="EMBL" id="VSSQ01014310">
    <property type="protein sequence ID" value="MPM53386.1"/>
    <property type="molecule type" value="Genomic_DNA"/>
</dbReference>
<evidence type="ECO:0000313" key="3">
    <source>
        <dbReference type="EMBL" id="MPM53386.1"/>
    </source>
</evidence>
<dbReference type="InterPro" id="IPR040890">
    <property type="entry name" value="Znf_CopZ"/>
</dbReference>
<dbReference type="Gene3D" id="1.10.10.1100">
    <property type="entry name" value="BFD-like [2Fe-2S]-binding domain"/>
    <property type="match status" value="1"/>
</dbReference>
<comment type="caution">
    <text evidence="3">The sequence shown here is derived from an EMBL/GenBank/DDBJ whole genome shotgun (WGS) entry which is preliminary data.</text>
</comment>
<gene>
    <name evidence="3" type="ORF">SDC9_100153</name>
</gene>
<dbReference type="InterPro" id="IPR007419">
    <property type="entry name" value="BFD-like_2Fe2S-bd_dom"/>
</dbReference>
<dbReference type="AlphaFoldDB" id="A0A645AKC2"/>